<organism evidence="6">
    <name type="scientific">Sesamum angustifolium</name>
    <dbReference type="NCBI Taxonomy" id="2727405"/>
    <lineage>
        <taxon>Eukaryota</taxon>
        <taxon>Viridiplantae</taxon>
        <taxon>Streptophyta</taxon>
        <taxon>Embryophyta</taxon>
        <taxon>Tracheophyta</taxon>
        <taxon>Spermatophyta</taxon>
        <taxon>Magnoliopsida</taxon>
        <taxon>eudicotyledons</taxon>
        <taxon>Gunneridae</taxon>
        <taxon>Pentapetalae</taxon>
        <taxon>asterids</taxon>
        <taxon>lamiids</taxon>
        <taxon>Lamiales</taxon>
        <taxon>Pedaliaceae</taxon>
        <taxon>Sesamum</taxon>
    </lineage>
</organism>
<comment type="caution">
    <text evidence="6">The sequence shown here is derived from an EMBL/GenBank/DDBJ whole genome shotgun (WGS) entry which is preliminary data.</text>
</comment>
<dbReference type="GO" id="GO:0008270">
    <property type="term" value="F:zinc ion binding"/>
    <property type="evidence" value="ECO:0007669"/>
    <property type="project" value="UniProtKB-KW"/>
</dbReference>
<evidence type="ECO:0000256" key="4">
    <source>
        <dbReference type="SAM" id="MobiDB-lite"/>
    </source>
</evidence>
<sequence>MDSGEIVVSSIRAGMKREFAMMMKAQSKIGALPAGRRRMTRSQSTAGSSKGNVRVLTRGTDGDSIQEAERPVGETSDSGMKMSEKVELNWIPTKLKDLLQTGLLEGLQVRYIHGSKGRSRPESELRGVIQGAGILCSCDECKERKELIPEAGAGRSMLLCDACVLQKESDASDAQIVTPAAAQFLSMFGTVLAPQIYTGIAHLCTVSVAGPSAPLPLVARLWFQKMLKFLQIVNHKQNVKEANTKVSPSQFEAHAGYASRRKPMRRSLSYSQGIWYCKYCQNMFEKEKFAEPDANAIAAGRVPGVDPLEAITQRCIRVVATLEPEIGGCALCRRHDFCKTGFSARTIIICDQCEKEYHVGCLKEHNIDDLKELPEEDWFCCTPCKNINSALQKLIGDGEQRLPEALSDVVNLKSEGQDLHKNPELGIRWRLLHGKKATEDSRVWLSGAVNIFHDCFDPISVPAWAVLTSSTYGLWEELQRPGFLWHVLCCIDGGSVVVSAAIFRIFGEEVAELPLVATRSECQGKGYFQSLFYCVEGLLASLNVKDLVLPAADEAESLWRNRFGFQTLGQEQVAQCLPSTLRAFYRCN</sequence>
<proteinExistence type="predicted"/>
<keyword evidence="1" id="KW-0479">Metal-binding</keyword>
<evidence type="ECO:0000313" key="6">
    <source>
        <dbReference type="EMBL" id="KAL0283842.1"/>
    </source>
</evidence>
<name>A0AAW2INF7_9LAMI</name>
<dbReference type="SUPFAM" id="SSF57903">
    <property type="entry name" value="FYVE/PHD zinc finger"/>
    <property type="match status" value="1"/>
</dbReference>
<evidence type="ECO:0000259" key="5">
    <source>
        <dbReference type="SMART" id="SM00249"/>
    </source>
</evidence>
<evidence type="ECO:0000256" key="1">
    <source>
        <dbReference type="ARBA" id="ARBA00022723"/>
    </source>
</evidence>
<keyword evidence="2" id="KW-0863">Zinc-finger</keyword>
<accession>A0AAW2INF7</accession>
<evidence type="ECO:0000256" key="2">
    <source>
        <dbReference type="ARBA" id="ARBA00022771"/>
    </source>
</evidence>
<dbReference type="GO" id="GO:0000977">
    <property type="term" value="F:RNA polymerase II transcription regulatory region sequence-specific DNA binding"/>
    <property type="evidence" value="ECO:0007669"/>
    <property type="project" value="TreeGrafter"/>
</dbReference>
<dbReference type="GO" id="GO:0045944">
    <property type="term" value="P:positive regulation of transcription by RNA polymerase II"/>
    <property type="evidence" value="ECO:0007669"/>
    <property type="project" value="TreeGrafter"/>
</dbReference>
<dbReference type="InterPro" id="IPR056511">
    <property type="entry name" value="IDM1_C"/>
</dbReference>
<feature type="compositionally biased region" description="Polar residues" evidence="4">
    <location>
        <begin position="41"/>
        <end position="51"/>
    </location>
</feature>
<feature type="domain" description="Zinc finger PHD-type" evidence="5">
    <location>
        <begin position="328"/>
        <end position="385"/>
    </location>
</feature>
<dbReference type="GO" id="GO:0003682">
    <property type="term" value="F:chromatin binding"/>
    <property type="evidence" value="ECO:0007669"/>
    <property type="project" value="TreeGrafter"/>
</dbReference>
<dbReference type="PANTHER" id="PTHR47025:SF2">
    <property type="entry name" value="AUTOIMMUNE REGULATOR"/>
    <property type="match status" value="1"/>
</dbReference>
<dbReference type="InterPro" id="IPR013083">
    <property type="entry name" value="Znf_RING/FYVE/PHD"/>
</dbReference>
<dbReference type="InterPro" id="IPR019786">
    <property type="entry name" value="Zinc_finger_PHD-type_CS"/>
</dbReference>
<gene>
    <name evidence="6" type="ORF">Sangu_2865000</name>
</gene>
<dbReference type="GO" id="GO:0042393">
    <property type="term" value="F:histone binding"/>
    <property type="evidence" value="ECO:0007669"/>
    <property type="project" value="TreeGrafter"/>
</dbReference>
<dbReference type="SUPFAM" id="SSF55729">
    <property type="entry name" value="Acyl-CoA N-acyltransferases (Nat)"/>
    <property type="match status" value="1"/>
</dbReference>
<dbReference type="InterPro" id="IPR001965">
    <property type="entry name" value="Znf_PHD"/>
</dbReference>
<dbReference type="PROSITE" id="PS01359">
    <property type="entry name" value="ZF_PHD_1"/>
    <property type="match status" value="1"/>
</dbReference>
<dbReference type="Gene3D" id="3.40.630.30">
    <property type="match status" value="1"/>
</dbReference>
<reference evidence="6" key="1">
    <citation type="submission" date="2020-06" db="EMBL/GenBank/DDBJ databases">
        <authorList>
            <person name="Li T."/>
            <person name="Hu X."/>
            <person name="Zhang T."/>
            <person name="Song X."/>
            <person name="Zhang H."/>
            <person name="Dai N."/>
            <person name="Sheng W."/>
            <person name="Hou X."/>
            <person name="Wei L."/>
        </authorList>
    </citation>
    <scope>NUCLEOTIDE SEQUENCE</scope>
    <source>
        <strain evidence="6">G01</strain>
        <tissue evidence="6">Leaf</tissue>
    </source>
</reference>
<evidence type="ECO:0000256" key="3">
    <source>
        <dbReference type="ARBA" id="ARBA00022833"/>
    </source>
</evidence>
<dbReference type="Pfam" id="PF23209">
    <property type="entry name" value="IDM1_C"/>
    <property type="match status" value="1"/>
</dbReference>
<dbReference type="AlphaFoldDB" id="A0AAW2INF7"/>
<dbReference type="InterPro" id="IPR016181">
    <property type="entry name" value="Acyl_CoA_acyltransferase"/>
</dbReference>
<dbReference type="SMART" id="SM00249">
    <property type="entry name" value="PHD"/>
    <property type="match status" value="1"/>
</dbReference>
<reference evidence="6" key="2">
    <citation type="journal article" date="2024" name="Plant">
        <title>Genomic evolution and insights into agronomic trait innovations of Sesamum species.</title>
        <authorList>
            <person name="Miao H."/>
            <person name="Wang L."/>
            <person name="Qu L."/>
            <person name="Liu H."/>
            <person name="Sun Y."/>
            <person name="Le M."/>
            <person name="Wang Q."/>
            <person name="Wei S."/>
            <person name="Zheng Y."/>
            <person name="Lin W."/>
            <person name="Duan Y."/>
            <person name="Cao H."/>
            <person name="Xiong S."/>
            <person name="Wang X."/>
            <person name="Wei L."/>
            <person name="Li C."/>
            <person name="Ma Q."/>
            <person name="Ju M."/>
            <person name="Zhao R."/>
            <person name="Li G."/>
            <person name="Mu C."/>
            <person name="Tian Q."/>
            <person name="Mei H."/>
            <person name="Zhang T."/>
            <person name="Gao T."/>
            <person name="Zhang H."/>
        </authorList>
    </citation>
    <scope>NUCLEOTIDE SEQUENCE</scope>
    <source>
        <strain evidence="6">G01</strain>
    </source>
</reference>
<dbReference type="GO" id="GO:0005634">
    <property type="term" value="C:nucleus"/>
    <property type="evidence" value="ECO:0007669"/>
    <property type="project" value="TreeGrafter"/>
</dbReference>
<feature type="region of interest" description="Disordered" evidence="4">
    <location>
        <begin position="32"/>
        <end position="80"/>
    </location>
</feature>
<dbReference type="Gene3D" id="3.30.40.10">
    <property type="entry name" value="Zinc/RING finger domain, C3HC4 (zinc finger)"/>
    <property type="match status" value="1"/>
</dbReference>
<keyword evidence="3" id="KW-0862">Zinc</keyword>
<dbReference type="EMBL" id="JACGWK010001692">
    <property type="protein sequence ID" value="KAL0283842.1"/>
    <property type="molecule type" value="Genomic_DNA"/>
</dbReference>
<dbReference type="PANTHER" id="PTHR47025">
    <property type="entry name" value="AUTOIMMUNE REGULATOR"/>
    <property type="match status" value="1"/>
</dbReference>
<dbReference type="InterPro" id="IPR011011">
    <property type="entry name" value="Znf_FYVE_PHD"/>
</dbReference>
<protein>
    <recommendedName>
        <fullName evidence="5">Zinc finger PHD-type domain-containing protein</fullName>
    </recommendedName>
</protein>